<dbReference type="PANTHER" id="PTHR21576">
    <property type="entry name" value="UNCHARACTERIZED NODULIN-LIKE PROTEIN"/>
    <property type="match status" value="1"/>
</dbReference>
<sequence length="535" mass="56865">METARWPRRRWDLVASCVAVNLAAGCTYDYSVYSPVVKETYNLTQRETNLVMNFGFFIYALGSYGYGICNQHFGPQRSPRIGCGVMLFCYAILVLNLLQPVVPGVAGAVLMSLMIGIGWAGQATSLGCGYQRVCQVFPESGGIAIGILKTSLGAGGALAPAIFFGLWGQRPPENILGMKLFPAFASCTLAIAVISMTYAVDAQPGWSPKEGRTFSLLALAMVLITGTATANSFVPLGAASDALLAATVSLLLALFLALACVEDKQLPANEVSQDRSPMHIKVQQASKTLEFWMYTVVFSTAAGSGQLVFTNLSQMAEAIGCSSQSEALLCSFSFCNMLGRLSFGMACDILQHRRASRTLLFVASTLLATVGQLLLHAAALQENVVLLFVGVCCVGLQFGGAFPTLVNVCAARYGRATLNGNWTFMDAVGNGTASLVFGSYLGSVAYDRHAGSDHHCYGPNCFALPHLIMAVICACRTIISILLIYLHPRNRQIRHSLSSLSASCSIEEPMVSFDIDASTTAGANSSASVGVSETL</sequence>
<name>A0A9P1M6C3_9DINO</name>
<evidence type="ECO:0000313" key="10">
    <source>
        <dbReference type="EMBL" id="CAL4808005.1"/>
    </source>
</evidence>
<dbReference type="EMBL" id="CAMXCT010006827">
    <property type="protein sequence ID" value="CAI4020693.1"/>
    <property type="molecule type" value="Genomic_DNA"/>
</dbReference>
<evidence type="ECO:0000256" key="5">
    <source>
        <dbReference type="SAM" id="Phobius"/>
    </source>
</evidence>
<evidence type="ECO:0000256" key="4">
    <source>
        <dbReference type="ARBA" id="ARBA00023136"/>
    </source>
</evidence>
<evidence type="ECO:0000256" key="2">
    <source>
        <dbReference type="ARBA" id="ARBA00022692"/>
    </source>
</evidence>
<dbReference type="Proteomes" id="UP001152797">
    <property type="component" value="Unassembled WGS sequence"/>
</dbReference>
<evidence type="ECO:0000313" key="11">
    <source>
        <dbReference type="Proteomes" id="UP001152797"/>
    </source>
</evidence>
<gene>
    <name evidence="8" type="ORF">C1SCF055_LOCUS45087</name>
</gene>
<evidence type="ECO:0000256" key="1">
    <source>
        <dbReference type="ARBA" id="ARBA00004141"/>
    </source>
</evidence>
<feature type="transmembrane region" description="Helical" evidence="5">
    <location>
        <begin position="422"/>
        <end position="442"/>
    </location>
</feature>
<dbReference type="InterPro" id="IPR056555">
    <property type="entry name" value="NFD4_C"/>
</dbReference>
<dbReference type="PANTHER" id="PTHR21576:SF158">
    <property type="entry name" value="RIBOSOMAL RNA-PROCESSING PROTEIN 12-LIKE CONSERVED DOMAIN-CONTAINING PROTEIN"/>
    <property type="match status" value="1"/>
</dbReference>
<dbReference type="SUPFAM" id="SSF103473">
    <property type="entry name" value="MFS general substrate transporter"/>
    <property type="match status" value="1"/>
</dbReference>
<keyword evidence="4 5" id="KW-0472">Membrane</keyword>
<protein>
    <submittedName>
        <fullName evidence="10">2,3-bisphosphoglycerate-dependent phosphoglycerate mutase</fullName>
    </submittedName>
</protein>
<keyword evidence="2 5" id="KW-0812">Transmembrane</keyword>
<dbReference type="OrthoDB" id="354304at2759"/>
<feature type="transmembrane region" description="Helical" evidence="5">
    <location>
        <begin position="462"/>
        <end position="486"/>
    </location>
</feature>
<dbReference type="GO" id="GO:0016020">
    <property type="term" value="C:membrane"/>
    <property type="evidence" value="ECO:0007669"/>
    <property type="project" value="UniProtKB-SubCell"/>
</dbReference>
<feature type="transmembrane region" description="Helical" evidence="5">
    <location>
        <begin position="242"/>
        <end position="261"/>
    </location>
</feature>
<dbReference type="Gene3D" id="1.20.1250.20">
    <property type="entry name" value="MFS general substrate transporter like domains"/>
    <property type="match status" value="2"/>
</dbReference>
<dbReference type="InterPro" id="IPR036259">
    <property type="entry name" value="MFS_trans_sf"/>
</dbReference>
<feature type="transmembrane region" description="Helical" evidence="5">
    <location>
        <begin position="180"/>
        <end position="201"/>
    </location>
</feature>
<dbReference type="Pfam" id="PF06813">
    <property type="entry name" value="Nodulin-like"/>
    <property type="match status" value="1"/>
</dbReference>
<dbReference type="EMBL" id="CAMXCT030006827">
    <property type="protein sequence ID" value="CAL4808005.1"/>
    <property type="molecule type" value="Genomic_DNA"/>
</dbReference>
<organism evidence="8">
    <name type="scientific">Cladocopium goreaui</name>
    <dbReference type="NCBI Taxonomy" id="2562237"/>
    <lineage>
        <taxon>Eukaryota</taxon>
        <taxon>Sar</taxon>
        <taxon>Alveolata</taxon>
        <taxon>Dinophyceae</taxon>
        <taxon>Suessiales</taxon>
        <taxon>Symbiodiniaceae</taxon>
        <taxon>Cladocopium</taxon>
    </lineage>
</organism>
<reference evidence="9" key="2">
    <citation type="submission" date="2024-04" db="EMBL/GenBank/DDBJ databases">
        <authorList>
            <person name="Chen Y."/>
            <person name="Shah S."/>
            <person name="Dougan E. K."/>
            <person name="Thang M."/>
            <person name="Chan C."/>
        </authorList>
    </citation>
    <scope>NUCLEOTIDE SEQUENCE [LARGE SCALE GENOMIC DNA]</scope>
</reference>
<dbReference type="EMBL" id="CAMXCT020006827">
    <property type="protein sequence ID" value="CAL1174068.1"/>
    <property type="molecule type" value="Genomic_DNA"/>
</dbReference>
<dbReference type="AlphaFoldDB" id="A0A9P1M6C3"/>
<feature type="domain" description="Nodulin-like" evidence="6">
    <location>
        <begin position="10"/>
        <end position="255"/>
    </location>
</feature>
<feature type="transmembrane region" description="Helical" evidence="5">
    <location>
        <begin position="213"/>
        <end position="236"/>
    </location>
</feature>
<accession>A0A9P1M6C3</accession>
<dbReference type="InterPro" id="IPR010658">
    <property type="entry name" value="Nodulin-like"/>
</dbReference>
<evidence type="ECO:0000259" key="6">
    <source>
        <dbReference type="Pfam" id="PF06813"/>
    </source>
</evidence>
<keyword evidence="3 5" id="KW-1133">Transmembrane helix</keyword>
<keyword evidence="11" id="KW-1185">Reference proteome</keyword>
<feature type="domain" description="NFD4 C-terminal" evidence="7">
    <location>
        <begin position="282"/>
        <end position="492"/>
    </location>
</feature>
<evidence type="ECO:0000313" key="9">
    <source>
        <dbReference type="EMBL" id="CAL1174068.1"/>
    </source>
</evidence>
<feature type="transmembrane region" description="Helical" evidence="5">
    <location>
        <begin position="359"/>
        <end position="379"/>
    </location>
</feature>
<dbReference type="PROSITE" id="PS51257">
    <property type="entry name" value="PROKAR_LIPOPROTEIN"/>
    <property type="match status" value="1"/>
</dbReference>
<evidence type="ECO:0000313" key="8">
    <source>
        <dbReference type="EMBL" id="CAI4020693.1"/>
    </source>
</evidence>
<feature type="transmembrane region" description="Helical" evidence="5">
    <location>
        <begin position="105"/>
        <end position="130"/>
    </location>
</feature>
<feature type="transmembrane region" description="Helical" evidence="5">
    <location>
        <begin position="81"/>
        <end position="99"/>
    </location>
</feature>
<evidence type="ECO:0000256" key="3">
    <source>
        <dbReference type="ARBA" id="ARBA00022989"/>
    </source>
</evidence>
<feature type="transmembrane region" description="Helical" evidence="5">
    <location>
        <begin position="385"/>
        <end position="410"/>
    </location>
</feature>
<feature type="transmembrane region" description="Helical" evidence="5">
    <location>
        <begin position="142"/>
        <end position="168"/>
    </location>
</feature>
<proteinExistence type="predicted"/>
<evidence type="ECO:0000259" key="7">
    <source>
        <dbReference type="Pfam" id="PF23262"/>
    </source>
</evidence>
<comment type="subcellular location">
    <subcellularLocation>
        <location evidence="1">Membrane</location>
        <topology evidence="1">Multi-pass membrane protein</topology>
    </subcellularLocation>
</comment>
<comment type="caution">
    <text evidence="8">The sequence shown here is derived from an EMBL/GenBank/DDBJ whole genome shotgun (WGS) entry which is preliminary data.</text>
</comment>
<feature type="transmembrane region" description="Helical" evidence="5">
    <location>
        <begin position="49"/>
        <end position="69"/>
    </location>
</feature>
<reference evidence="8" key="1">
    <citation type="submission" date="2022-10" db="EMBL/GenBank/DDBJ databases">
        <authorList>
            <person name="Chen Y."/>
            <person name="Dougan E. K."/>
            <person name="Chan C."/>
            <person name="Rhodes N."/>
            <person name="Thang M."/>
        </authorList>
    </citation>
    <scope>NUCLEOTIDE SEQUENCE</scope>
</reference>
<dbReference type="Pfam" id="PF23262">
    <property type="entry name" value="NFD4_C"/>
    <property type="match status" value="1"/>
</dbReference>